<dbReference type="InterPro" id="IPR018392">
    <property type="entry name" value="LysM"/>
</dbReference>
<name>A0A1G5EWH0_9FIRM</name>
<dbReference type="Proteomes" id="UP000198636">
    <property type="component" value="Unassembled WGS sequence"/>
</dbReference>
<dbReference type="SMART" id="SM00257">
    <property type="entry name" value="LysM"/>
    <property type="match status" value="1"/>
</dbReference>
<organism evidence="2 3">
    <name type="scientific">Alkaliphilus peptidifermentans DSM 18978</name>
    <dbReference type="NCBI Taxonomy" id="1120976"/>
    <lineage>
        <taxon>Bacteria</taxon>
        <taxon>Bacillati</taxon>
        <taxon>Bacillota</taxon>
        <taxon>Clostridia</taxon>
        <taxon>Peptostreptococcales</taxon>
        <taxon>Natronincolaceae</taxon>
        <taxon>Alkaliphilus</taxon>
    </lineage>
</organism>
<sequence length="190" mass="20404">MASQMYRIPVACPTGFKGRYTVTPGDTMFIIAQIFRVPLDQLINVNPHIINPDIIYPGDVLCVPGLVTIPCCVILKSQGRVPFATGGVGFANFGPRGGQVINVMATLPPPSYFGAYDIYIATAFFRDIGGFGNQMFPSPEIPPTWATRIELPTALTLSPDVQIVVQPSNSITGISGPMILTADLLECNLC</sequence>
<feature type="domain" description="LysM" evidence="1">
    <location>
        <begin position="18"/>
        <end position="63"/>
    </location>
</feature>
<dbReference type="Gene3D" id="3.10.350.10">
    <property type="entry name" value="LysM domain"/>
    <property type="match status" value="1"/>
</dbReference>
<dbReference type="InterPro" id="IPR036779">
    <property type="entry name" value="LysM_dom_sf"/>
</dbReference>
<evidence type="ECO:0000313" key="2">
    <source>
        <dbReference type="EMBL" id="SCY31333.1"/>
    </source>
</evidence>
<dbReference type="PROSITE" id="PS51782">
    <property type="entry name" value="LYSM"/>
    <property type="match status" value="1"/>
</dbReference>
<dbReference type="Pfam" id="PF26349">
    <property type="entry name" value="YoqH"/>
    <property type="match status" value="1"/>
</dbReference>
<dbReference type="AlphaFoldDB" id="A0A1G5EWH0"/>
<proteinExistence type="predicted"/>
<evidence type="ECO:0000259" key="1">
    <source>
        <dbReference type="PROSITE" id="PS51782"/>
    </source>
</evidence>
<dbReference type="EMBL" id="FMUS01000006">
    <property type="protein sequence ID" value="SCY31333.1"/>
    <property type="molecule type" value="Genomic_DNA"/>
</dbReference>
<dbReference type="InterPro" id="IPR058968">
    <property type="entry name" value="YoqH-like"/>
</dbReference>
<dbReference type="CDD" id="cd00118">
    <property type="entry name" value="LysM"/>
    <property type="match status" value="1"/>
</dbReference>
<dbReference type="RefSeq" id="WP_242876923.1">
    <property type="nucleotide sequence ID" value="NZ_FMUS01000006.1"/>
</dbReference>
<dbReference type="Pfam" id="PF01476">
    <property type="entry name" value="LysM"/>
    <property type="match status" value="1"/>
</dbReference>
<accession>A0A1G5EWH0</accession>
<protein>
    <submittedName>
        <fullName evidence="2">LysM domain-containing protein</fullName>
    </submittedName>
</protein>
<reference evidence="2 3" key="1">
    <citation type="submission" date="2016-10" db="EMBL/GenBank/DDBJ databases">
        <authorList>
            <person name="de Groot N.N."/>
        </authorList>
    </citation>
    <scope>NUCLEOTIDE SEQUENCE [LARGE SCALE GENOMIC DNA]</scope>
    <source>
        <strain evidence="2 3">DSM 18978</strain>
    </source>
</reference>
<evidence type="ECO:0000313" key="3">
    <source>
        <dbReference type="Proteomes" id="UP000198636"/>
    </source>
</evidence>
<dbReference type="STRING" id="1120976.SAMN03080606_01250"/>
<gene>
    <name evidence="2" type="ORF">SAMN03080606_01250</name>
</gene>
<dbReference type="SUPFAM" id="SSF54106">
    <property type="entry name" value="LysM domain"/>
    <property type="match status" value="1"/>
</dbReference>
<keyword evidence="3" id="KW-1185">Reference proteome</keyword>